<sequence length="183" mass="21005">MKREPETSYEVYELEVGTFEIRMSAGIRATAAPSALGGVLDQPLHSSHMQIDIAAKCLFPLQFEDVECGVFLYSSGSDEEWSRLRIPDVQRKDENGRPKYVERDGEMIPEFDSPRSIGYFDEEPHGSLFFNVYLPFYLVQEFRTALFLGHAPRIFIGVQRTENDRLIQTVDYSTPGMYELCPF</sequence>
<evidence type="ECO:0000313" key="2">
    <source>
        <dbReference type="Proteomes" id="UP001227964"/>
    </source>
</evidence>
<gene>
    <name evidence="1" type="ORF">QPM17_22025</name>
</gene>
<proteinExistence type="predicted"/>
<reference evidence="1 2" key="1">
    <citation type="submission" date="2023-06" db="EMBL/GenBank/DDBJ databases">
        <title>Marinobacter azerbaijanicus a moderately halophilic, isolated from Urmia Lake in Azerbaijan region of Iran.</title>
        <authorList>
            <person name="Sanchez-Porro C."/>
            <person name="Aghdam E.M."/>
            <person name="Saheb S.M."/>
            <person name="Tarhriz V."/>
            <person name="Kazemi E."/>
            <person name="Ammozegar M.A."/>
            <person name="Ventosa A."/>
            <person name="Hejazi M.S."/>
        </authorList>
    </citation>
    <scope>NUCLEOTIDE SEQUENCE [LARGE SCALE GENOMIC DNA]</scope>
    <source>
        <strain evidence="1 2">TBZ242</strain>
    </source>
</reference>
<keyword evidence="2" id="KW-1185">Reference proteome</keyword>
<name>A0ABT7II33_9GAMM</name>
<accession>A0ABT7II33</accession>
<dbReference type="RefSeq" id="WP_285393862.1">
    <property type="nucleotide sequence ID" value="NZ_JASSVS010000019.1"/>
</dbReference>
<dbReference type="EMBL" id="JASSVS010000019">
    <property type="protein sequence ID" value="MDL0433823.1"/>
    <property type="molecule type" value="Genomic_DNA"/>
</dbReference>
<evidence type="ECO:0000313" key="1">
    <source>
        <dbReference type="EMBL" id="MDL0433823.1"/>
    </source>
</evidence>
<dbReference type="Proteomes" id="UP001227964">
    <property type="component" value="Unassembled WGS sequence"/>
</dbReference>
<organism evidence="1 2">
    <name type="scientific">Marinobacter azerbaijanicus</name>
    <dbReference type="NCBI Taxonomy" id="3050455"/>
    <lineage>
        <taxon>Bacteria</taxon>
        <taxon>Pseudomonadati</taxon>
        <taxon>Pseudomonadota</taxon>
        <taxon>Gammaproteobacteria</taxon>
        <taxon>Pseudomonadales</taxon>
        <taxon>Marinobacteraceae</taxon>
        <taxon>Marinobacter</taxon>
    </lineage>
</organism>
<protein>
    <submittedName>
        <fullName evidence="1">Uncharacterized protein</fullName>
    </submittedName>
</protein>
<comment type="caution">
    <text evidence="1">The sequence shown here is derived from an EMBL/GenBank/DDBJ whole genome shotgun (WGS) entry which is preliminary data.</text>
</comment>